<evidence type="ECO:0000313" key="7">
    <source>
        <dbReference type="Proteomes" id="UP000244956"/>
    </source>
</evidence>
<dbReference type="RefSeq" id="WP_109263003.1">
    <property type="nucleotide sequence ID" value="NZ_QEWP01000002.1"/>
</dbReference>
<dbReference type="InterPro" id="IPR017850">
    <property type="entry name" value="Alkaline_phosphatase_core_sf"/>
</dbReference>
<dbReference type="Gene3D" id="3.40.720.10">
    <property type="entry name" value="Alkaline Phosphatase, subunit A"/>
    <property type="match status" value="1"/>
</dbReference>
<evidence type="ECO:0000313" key="6">
    <source>
        <dbReference type="EMBL" id="PWE00631.1"/>
    </source>
</evidence>
<proteinExistence type="inferred from homology"/>
<gene>
    <name evidence="6" type="ORF">DDZ16_03265</name>
</gene>
<dbReference type="PROSITE" id="PS00523">
    <property type="entry name" value="SULFATASE_1"/>
    <property type="match status" value="1"/>
</dbReference>
<dbReference type="PANTHER" id="PTHR42693:SF53">
    <property type="entry name" value="ENDO-4-O-SULFATASE"/>
    <property type="match status" value="1"/>
</dbReference>
<evidence type="ECO:0000256" key="3">
    <source>
        <dbReference type="ARBA" id="ARBA00022801"/>
    </source>
</evidence>
<dbReference type="Proteomes" id="UP000244956">
    <property type="component" value="Unassembled WGS sequence"/>
</dbReference>
<evidence type="ECO:0000259" key="5">
    <source>
        <dbReference type="Pfam" id="PF00884"/>
    </source>
</evidence>
<evidence type="ECO:0000256" key="4">
    <source>
        <dbReference type="ARBA" id="ARBA00022837"/>
    </source>
</evidence>
<dbReference type="InterPro" id="IPR000917">
    <property type="entry name" value="Sulfatase_N"/>
</dbReference>
<comment type="similarity">
    <text evidence="1">Belongs to the sulfatase family.</text>
</comment>
<evidence type="ECO:0000256" key="1">
    <source>
        <dbReference type="ARBA" id="ARBA00008779"/>
    </source>
</evidence>
<dbReference type="OrthoDB" id="9765065at2"/>
<protein>
    <recommendedName>
        <fullName evidence="5">Sulfatase N-terminal domain-containing protein</fullName>
    </recommendedName>
</protein>
<dbReference type="InterPro" id="IPR050738">
    <property type="entry name" value="Sulfatase"/>
</dbReference>
<dbReference type="PANTHER" id="PTHR42693">
    <property type="entry name" value="ARYLSULFATASE FAMILY MEMBER"/>
    <property type="match status" value="1"/>
</dbReference>
<reference evidence="6 7" key="1">
    <citation type="submission" date="2018-05" db="EMBL/GenBank/DDBJ databases">
        <title>Marinilabilia rubrum sp. nov., isolated from saltern sediment.</title>
        <authorList>
            <person name="Zhang R."/>
        </authorList>
    </citation>
    <scope>NUCLEOTIDE SEQUENCE [LARGE SCALE GENOMIC DNA]</scope>
    <source>
        <strain evidence="6 7">WTE16</strain>
    </source>
</reference>
<keyword evidence="3" id="KW-0378">Hydrolase</keyword>
<dbReference type="GO" id="GO:0046872">
    <property type="term" value="F:metal ion binding"/>
    <property type="evidence" value="ECO:0007669"/>
    <property type="project" value="UniProtKB-KW"/>
</dbReference>
<keyword evidence="7" id="KW-1185">Reference proteome</keyword>
<keyword evidence="2" id="KW-0479">Metal-binding</keyword>
<dbReference type="GO" id="GO:0004065">
    <property type="term" value="F:arylsulfatase activity"/>
    <property type="evidence" value="ECO:0007669"/>
    <property type="project" value="TreeGrafter"/>
</dbReference>
<dbReference type="AlphaFoldDB" id="A0A2U2BC49"/>
<dbReference type="InterPro" id="IPR024607">
    <property type="entry name" value="Sulfatase_CS"/>
</dbReference>
<dbReference type="SUPFAM" id="SSF53649">
    <property type="entry name" value="Alkaline phosphatase-like"/>
    <property type="match status" value="1"/>
</dbReference>
<dbReference type="Pfam" id="PF00884">
    <property type="entry name" value="Sulfatase"/>
    <property type="match status" value="1"/>
</dbReference>
<organism evidence="6 7">
    <name type="scientific">Marinilabilia rubra</name>
    <dbReference type="NCBI Taxonomy" id="2162893"/>
    <lineage>
        <taxon>Bacteria</taxon>
        <taxon>Pseudomonadati</taxon>
        <taxon>Bacteroidota</taxon>
        <taxon>Bacteroidia</taxon>
        <taxon>Marinilabiliales</taxon>
        <taxon>Marinilabiliaceae</taxon>
        <taxon>Marinilabilia</taxon>
    </lineage>
</organism>
<keyword evidence="4" id="KW-0106">Calcium</keyword>
<sequence length="160" mass="17848">MRNIILVLMLLGTFVSMAKDKPNIILLMAGDLGWGDVGFNGNPIIKTPNLDKMAQEGIQFNRFYVASAVCSPTRASVLTGRDPFRMGVFCANTGILRPEEITLPELLKVEGYVSGHFGKWHLGTLTHTQKDANRARPGNLRDYCPPAMHGYDEAFVIYWF</sequence>
<dbReference type="EMBL" id="QEWP01000002">
    <property type="protein sequence ID" value="PWE00631.1"/>
    <property type="molecule type" value="Genomic_DNA"/>
</dbReference>
<comment type="caution">
    <text evidence="6">The sequence shown here is derived from an EMBL/GenBank/DDBJ whole genome shotgun (WGS) entry which is preliminary data.</text>
</comment>
<name>A0A2U2BC49_9BACT</name>
<feature type="domain" description="Sulfatase N-terminal" evidence="5">
    <location>
        <begin position="22"/>
        <end position="130"/>
    </location>
</feature>
<evidence type="ECO:0000256" key="2">
    <source>
        <dbReference type="ARBA" id="ARBA00022723"/>
    </source>
</evidence>
<accession>A0A2U2BC49</accession>